<dbReference type="PROSITE" id="PS51257">
    <property type="entry name" value="PROKAR_LIPOPROTEIN"/>
    <property type="match status" value="1"/>
</dbReference>
<dbReference type="Pfam" id="PF05504">
    <property type="entry name" value="Spore_GerAC"/>
    <property type="match status" value="1"/>
</dbReference>
<dbReference type="EMBL" id="FMJE01000003">
    <property type="protein sequence ID" value="SCM79962.1"/>
    <property type="molecule type" value="Genomic_DNA"/>
</dbReference>
<evidence type="ECO:0000259" key="10">
    <source>
        <dbReference type="Pfam" id="PF25198"/>
    </source>
</evidence>
<name>A0A212LR21_9FIRM</name>
<evidence type="ECO:0000256" key="4">
    <source>
        <dbReference type="ARBA" id="ARBA00022729"/>
    </source>
</evidence>
<keyword evidence="6" id="KW-0564">Palmitate</keyword>
<feature type="domain" description="Spore germination protein N-terminal" evidence="10">
    <location>
        <begin position="24"/>
        <end position="193"/>
    </location>
</feature>
<comment type="similarity">
    <text evidence="2">Belongs to the GerABKC lipoprotein family.</text>
</comment>
<protein>
    <submittedName>
        <fullName evidence="11">Spore germination B3 GerAC family protein (Modular protein)</fullName>
    </submittedName>
</protein>
<dbReference type="InterPro" id="IPR038501">
    <property type="entry name" value="Spore_GerAC_C_sf"/>
</dbReference>
<dbReference type="GO" id="GO:0009847">
    <property type="term" value="P:spore germination"/>
    <property type="evidence" value="ECO:0007669"/>
    <property type="project" value="InterPro"/>
</dbReference>
<reference evidence="11" key="1">
    <citation type="submission" date="2016-08" db="EMBL/GenBank/DDBJ databases">
        <authorList>
            <person name="Seilhamer J.J."/>
        </authorList>
    </citation>
    <scope>NUCLEOTIDE SEQUENCE</scope>
    <source>
        <strain evidence="11">86</strain>
    </source>
</reference>
<keyword evidence="5" id="KW-0472">Membrane</keyword>
<dbReference type="AlphaFoldDB" id="A0A212LR21"/>
<dbReference type="PANTHER" id="PTHR35789">
    <property type="entry name" value="SPORE GERMINATION PROTEIN B3"/>
    <property type="match status" value="1"/>
</dbReference>
<dbReference type="InterPro" id="IPR057336">
    <property type="entry name" value="GerAC_N"/>
</dbReference>
<comment type="subcellular location">
    <subcellularLocation>
        <location evidence="1">Membrane</location>
        <topology evidence="1">Lipid-anchor</topology>
    </subcellularLocation>
</comment>
<evidence type="ECO:0000256" key="8">
    <source>
        <dbReference type="SAM" id="SignalP"/>
    </source>
</evidence>
<feature type="domain" description="Spore germination GerAC-like C-terminal" evidence="9">
    <location>
        <begin position="238"/>
        <end position="403"/>
    </location>
</feature>
<evidence type="ECO:0000256" key="7">
    <source>
        <dbReference type="ARBA" id="ARBA00023288"/>
    </source>
</evidence>
<dbReference type="GO" id="GO:0016020">
    <property type="term" value="C:membrane"/>
    <property type="evidence" value="ECO:0007669"/>
    <property type="project" value="UniProtKB-SubCell"/>
</dbReference>
<evidence type="ECO:0000256" key="1">
    <source>
        <dbReference type="ARBA" id="ARBA00004635"/>
    </source>
</evidence>
<keyword evidence="3" id="KW-0309">Germination</keyword>
<organism evidence="11">
    <name type="scientific">uncultured Sporomusa sp</name>
    <dbReference type="NCBI Taxonomy" id="307249"/>
    <lineage>
        <taxon>Bacteria</taxon>
        <taxon>Bacillati</taxon>
        <taxon>Bacillota</taxon>
        <taxon>Negativicutes</taxon>
        <taxon>Selenomonadales</taxon>
        <taxon>Sporomusaceae</taxon>
        <taxon>Sporomusa</taxon>
        <taxon>environmental samples</taxon>
    </lineage>
</organism>
<dbReference type="NCBIfam" id="TIGR02887">
    <property type="entry name" value="spore_ger_x_C"/>
    <property type="match status" value="1"/>
</dbReference>
<evidence type="ECO:0000256" key="5">
    <source>
        <dbReference type="ARBA" id="ARBA00023136"/>
    </source>
</evidence>
<evidence type="ECO:0000256" key="3">
    <source>
        <dbReference type="ARBA" id="ARBA00022544"/>
    </source>
</evidence>
<accession>A0A212LR21</accession>
<dbReference type="Pfam" id="PF25198">
    <property type="entry name" value="Spore_GerAC_N"/>
    <property type="match status" value="1"/>
</dbReference>
<keyword evidence="4 8" id="KW-0732">Signal</keyword>
<feature type="chain" id="PRO_5038479116" evidence="8">
    <location>
        <begin position="25"/>
        <end position="413"/>
    </location>
</feature>
<sequence length="413" mass="45062">MFHRVKLLSALLLFCLLMSGCNGARETDAVAYVLAVGVDAAADNQLNVTYLIAIPRALGSGGESGGGEKVVEKVTVKAPSLVEAQTLLNASVGRAPNLSHVKIWVVGEKLARQGLANLIGPLTRFREFRGSMYLVVARGTAKEFIDMNNPELELLPSRWAEGVLGISSESGYYLSSQLHDFYVRLKEPGGAPCTVLAGINPDTGKDKPSAAPTLPDRAPGYLPGDIAREGGNPAALAGTAIFKGDKMIGMLTNVETRMLAILMGNFPKGFLTLADPRVPEQNVYLLMRLGSAPKIEVSLIDDVPEINIEVLIECELSSISSGTNYEADELWPEIEQQVSKAISLEMKNMLVKTQELEADVVNFGKYLRPKVKNYDEFSAIDWNRLYPQAKIHIKVDAKLRRTGLMYKTMPIRE</sequence>
<dbReference type="RefSeq" id="WP_288183628.1">
    <property type="nucleotide sequence ID" value="NZ_LT608335.1"/>
</dbReference>
<dbReference type="InterPro" id="IPR008844">
    <property type="entry name" value="Spore_GerAC-like"/>
</dbReference>
<feature type="signal peptide" evidence="8">
    <location>
        <begin position="1"/>
        <end position="24"/>
    </location>
</feature>
<dbReference type="PANTHER" id="PTHR35789:SF1">
    <property type="entry name" value="SPORE GERMINATION PROTEIN B3"/>
    <property type="match status" value="1"/>
</dbReference>
<evidence type="ECO:0000313" key="11">
    <source>
        <dbReference type="EMBL" id="SCM79962.1"/>
    </source>
</evidence>
<dbReference type="InterPro" id="IPR046953">
    <property type="entry name" value="Spore_GerAC-like_C"/>
</dbReference>
<keyword evidence="7" id="KW-0449">Lipoprotein</keyword>
<proteinExistence type="inferred from homology"/>
<evidence type="ECO:0000256" key="2">
    <source>
        <dbReference type="ARBA" id="ARBA00007886"/>
    </source>
</evidence>
<evidence type="ECO:0000259" key="9">
    <source>
        <dbReference type="Pfam" id="PF05504"/>
    </source>
</evidence>
<gene>
    <name evidence="11" type="ORF">KL86SPO_30177</name>
</gene>
<dbReference type="Gene3D" id="3.30.300.210">
    <property type="entry name" value="Nutrient germinant receptor protein C, domain 3"/>
    <property type="match status" value="1"/>
</dbReference>
<evidence type="ECO:0000256" key="6">
    <source>
        <dbReference type="ARBA" id="ARBA00023139"/>
    </source>
</evidence>